<accession>A0AA97PA87</accession>
<organism evidence="3">
    <name type="scientific">Pyricularia oryzae (strain Y34)</name>
    <name type="common">Rice blast fungus</name>
    <name type="synonym">Magnaporthe oryzae</name>
    <dbReference type="NCBI Taxonomy" id="1143189"/>
    <lineage>
        <taxon>Eukaryota</taxon>
        <taxon>Fungi</taxon>
        <taxon>Dikarya</taxon>
        <taxon>Ascomycota</taxon>
        <taxon>Pezizomycotina</taxon>
        <taxon>Sordariomycetes</taxon>
        <taxon>Sordariomycetidae</taxon>
        <taxon>Magnaporthales</taxon>
        <taxon>Pyriculariaceae</taxon>
        <taxon>Pyricularia</taxon>
    </lineage>
</organism>
<feature type="region of interest" description="Disordered" evidence="1">
    <location>
        <begin position="246"/>
        <end position="268"/>
    </location>
</feature>
<dbReference type="InterPro" id="IPR032710">
    <property type="entry name" value="NTF2-like_dom_sf"/>
</dbReference>
<dbReference type="AlphaFoldDB" id="A0AA97PA87"/>
<name>A0AA97PA87_PYRO3</name>
<dbReference type="InterPro" id="IPR037401">
    <property type="entry name" value="SnoaL-like"/>
</dbReference>
<evidence type="ECO:0000259" key="2">
    <source>
        <dbReference type="Pfam" id="PF13577"/>
    </source>
</evidence>
<reference evidence="3" key="1">
    <citation type="journal article" date="2012" name="PLoS Genet.">
        <title>Comparative analysis of the genomes of two field isolates of the rice blast fungus Magnaporthe oryzae.</title>
        <authorList>
            <person name="Xue M."/>
            <person name="Yang J."/>
            <person name="Li Z."/>
            <person name="Hu S."/>
            <person name="Yao N."/>
            <person name="Dean R.A."/>
            <person name="Zhao W."/>
            <person name="Shen M."/>
            <person name="Zhang H."/>
            <person name="Li C."/>
            <person name="Liu L."/>
            <person name="Cao L."/>
            <person name="Xu X."/>
            <person name="Xing Y."/>
            <person name="Hsiang T."/>
            <person name="Zhang Z."/>
            <person name="Xu J.R."/>
            <person name="Peng Y.L."/>
        </authorList>
    </citation>
    <scope>NUCLEOTIDE SEQUENCE</scope>
    <source>
        <strain evidence="3">Y34</strain>
    </source>
</reference>
<gene>
    <name evidence="3" type="ORF">OOU_Y34scaffold00037g22</name>
</gene>
<sequence length="268" mass="30374">MSTDQVTQLQQTVERLQQQVIRLSGIQILDHQRKPPNLETVPNPKPKALTDIQVQVVSLFSDAPDTYVQFLGGRYHKKSGVHRLYVGRFGKLFTGGRNGPIHGFLLDHPQLQGIVDVDYSASPPVARGRFRSLMQAGVHVSQAAAHPRGATQWWEGGLYENEYIKDLEGGGWRIWRLRYFPFWHADFEHGWAYKVAGFVPFQNVTYPEDEAGPDEVLQEDQRMMWPDTRVVPFHYGHPVTGETVKEEDMRAPVYGSGPSDAKPGLKLD</sequence>
<evidence type="ECO:0000313" key="3">
    <source>
        <dbReference type="EMBL" id="ELQ44880.1"/>
    </source>
</evidence>
<dbReference type="Proteomes" id="UP000011086">
    <property type="component" value="Unassembled WGS sequence"/>
</dbReference>
<evidence type="ECO:0000256" key="1">
    <source>
        <dbReference type="SAM" id="MobiDB-lite"/>
    </source>
</evidence>
<dbReference type="Gene3D" id="3.10.450.50">
    <property type="match status" value="1"/>
</dbReference>
<proteinExistence type="predicted"/>
<dbReference type="SUPFAM" id="SSF54427">
    <property type="entry name" value="NTF2-like"/>
    <property type="match status" value="1"/>
</dbReference>
<protein>
    <recommendedName>
        <fullName evidence="2">SnoaL-like domain-containing protein</fullName>
    </recommendedName>
</protein>
<dbReference type="Pfam" id="PF13577">
    <property type="entry name" value="SnoaL_4"/>
    <property type="match status" value="1"/>
</dbReference>
<dbReference type="EMBL" id="JH792917">
    <property type="protein sequence ID" value="ELQ44880.1"/>
    <property type="molecule type" value="Genomic_DNA"/>
</dbReference>
<feature type="domain" description="SnoaL-like" evidence="2">
    <location>
        <begin position="59"/>
        <end position="178"/>
    </location>
</feature>